<sequence length="100" mass="11764">MHHLKNSKYWPFTMYQPLVSRMSVVSRKNATVINFALSRVSIGFSCTVSKIQNTSNSRRISPWEVIQARFREKMQIFEFSRPCTKNRSKLDSARDFEQSL</sequence>
<dbReference type="EMBL" id="AMZH03029903">
    <property type="protein sequence ID" value="RRT33097.1"/>
    <property type="molecule type" value="Genomic_DNA"/>
</dbReference>
<reference evidence="1 2" key="1">
    <citation type="journal article" date="2014" name="Agronomy (Basel)">
        <title>A Draft Genome Sequence for Ensete ventricosum, the Drought-Tolerant Tree Against Hunger.</title>
        <authorList>
            <person name="Harrison J."/>
            <person name="Moore K.A."/>
            <person name="Paszkiewicz K."/>
            <person name="Jones T."/>
            <person name="Grant M."/>
            <person name="Ambacheew D."/>
            <person name="Muzemil S."/>
            <person name="Studholme D.J."/>
        </authorList>
    </citation>
    <scope>NUCLEOTIDE SEQUENCE [LARGE SCALE GENOMIC DNA]</scope>
</reference>
<dbReference type="AlphaFoldDB" id="A0A426X0W1"/>
<dbReference type="Proteomes" id="UP000287651">
    <property type="component" value="Unassembled WGS sequence"/>
</dbReference>
<name>A0A426X0W1_ENSVE</name>
<evidence type="ECO:0000313" key="2">
    <source>
        <dbReference type="Proteomes" id="UP000287651"/>
    </source>
</evidence>
<evidence type="ECO:0000313" key="1">
    <source>
        <dbReference type="EMBL" id="RRT33097.1"/>
    </source>
</evidence>
<proteinExistence type="predicted"/>
<accession>A0A426X0W1</accession>
<organism evidence="1 2">
    <name type="scientific">Ensete ventricosum</name>
    <name type="common">Abyssinian banana</name>
    <name type="synonym">Musa ensete</name>
    <dbReference type="NCBI Taxonomy" id="4639"/>
    <lineage>
        <taxon>Eukaryota</taxon>
        <taxon>Viridiplantae</taxon>
        <taxon>Streptophyta</taxon>
        <taxon>Embryophyta</taxon>
        <taxon>Tracheophyta</taxon>
        <taxon>Spermatophyta</taxon>
        <taxon>Magnoliopsida</taxon>
        <taxon>Liliopsida</taxon>
        <taxon>Zingiberales</taxon>
        <taxon>Musaceae</taxon>
        <taxon>Ensete</taxon>
    </lineage>
</organism>
<comment type="caution">
    <text evidence="1">The sequence shown here is derived from an EMBL/GenBank/DDBJ whole genome shotgun (WGS) entry which is preliminary data.</text>
</comment>
<protein>
    <submittedName>
        <fullName evidence="1">Uncharacterized protein</fullName>
    </submittedName>
</protein>
<gene>
    <name evidence="1" type="ORF">B296_00045474</name>
</gene>